<dbReference type="EMBL" id="VZZK01000006">
    <property type="protein sequence ID" value="KAB1080136.1"/>
    <property type="molecule type" value="Genomic_DNA"/>
</dbReference>
<feature type="compositionally biased region" description="Basic and acidic residues" evidence="1">
    <location>
        <begin position="72"/>
        <end position="84"/>
    </location>
</feature>
<organism evidence="3 4">
    <name type="scientific">Methylobacterium soli</name>
    <dbReference type="NCBI Taxonomy" id="553447"/>
    <lineage>
        <taxon>Bacteria</taxon>
        <taxon>Pseudomonadati</taxon>
        <taxon>Pseudomonadota</taxon>
        <taxon>Alphaproteobacteria</taxon>
        <taxon>Hyphomicrobiales</taxon>
        <taxon>Methylobacteriaceae</taxon>
        <taxon>Methylobacterium</taxon>
    </lineage>
</organism>
<protein>
    <submittedName>
        <fullName evidence="3">Uncharacterized protein</fullName>
    </submittedName>
</protein>
<keyword evidence="4" id="KW-1185">Reference proteome</keyword>
<dbReference type="OrthoDB" id="8004132at2"/>
<reference evidence="3 4" key="1">
    <citation type="submission" date="2019-09" db="EMBL/GenBank/DDBJ databases">
        <title>YIM 48816 draft genome.</title>
        <authorList>
            <person name="Jiang L."/>
        </authorList>
    </citation>
    <scope>NUCLEOTIDE SEQUENCE [LARGE SCALE GENOMIC DNA]</scope>
    <source>
        <strain evidence="3 4">YIM 48816</strain>
    </source>
</reference>
<feature type="region of interest" description="Disordered" evidence="1">
    <location>
        <begin position="29"/>
        <end position="91"/>
    </location>
</feature>
<proteinExistence type="predicted"/>
<evidence type="ECO:0000313" key="3">
    <source>
        <dbReference type="EMBL" id="KAB1080136.1"/>
    </source>
</evidence>
<dbReference type="Proteomes" id="UP000474159">
    <property type="component" value="Unassembled WGS sequence"/>
</dbReference>
<dbReference type="AlphaFoldDB" id="A0A6L3T0U1"/>
<keyword evidence="2" id="KW-0732">Signal</keyword>
<evidence type="ECO:0000256" key="1">
    <source>
        <dbReference type="SAM" id="MobiDB-lite"/>
    </source>
</evidence>
<sequence length="91" mass="9179">MPASRLLSAAVLACLFAPLPALAQQDLRGAADQTGTGGGPTSTVTAPYTNSLGVTKPPGTSLGAGEVPTPSVERRERNQADKIEGSICRGC</sequence>
<name>A0A6L3T0U1_9HYPH</name>
<accession>A0A6L3T0U1</accession>
<evidence type="ECO:0000256" key="2">
    <source>
        <dbReference type="SAM" id="SignalP"/>
    </source>
</evidence>
<gene>
    <name evidence="3" type="ORF">F6X53_07890</name>
</gene>
<feature type="signal peptide" evidence="2">
    <location>
        <begin position="1"/>
        <end position="23"/>
    </location>
</feature>
<dbReference type="RefSeq" id="WP_150999214.1">
    <property type="nucleotide sequence ID" value="NZ_BPQY01000025.1"/>
</dbReference>
<evidence type="ECO:0000313" key="4">
    <source>
        <dbReference type="Proteomes" id="UP000474159"/>
    </source>
</evidence>
<feature type="chain" id="PRO_5026797763" evidence="2">
    <location>
        <begin position="24"/>
        <end position="91"/>
    </location>
</feature>
<comment type="caution">
    <text evidence="3">The sequence shown here is derived from an EMBL/GenBank/DDBJ whole genome shotgun (WGS) entry which is preliminary data.</text>
</comment>